<proteinExistence type="predicted"/>
<dbReference type="AlphaFoldDB" id="A0A699YVU3"/>
<sequence length="93" mass="9659">MQGRPAPFSHLRGSVTPTAGMGWSMQVASHQLRAALDPLAAGAPADWSAASLSQYADTLDAVQQLLQRKERASPKQASCTPGSSEGEEAPAVV</sequence>
<keyword evidence="3" id="KW-1185">Reference proteome</keyword>
<evidence type="ECO:0000313" key="2">
    <source>
        <dbReference type="EMBL" id="GFH11166.1"/>
    </source>
</evidence>
<evidence type="ECO:0000256" key="1">
    <source>
        <dbReference type="SAM" id="MobiDB-lite"/>
    </source>
</evidence>
<reference evidence="2 3" key="1">
    <citation type="submission" date="2020-02" db="EMBL/GenBank/DDBJ databases">
        <title>Draft genome sequence of Haematococcus lacustris strain NIES-144.</title>
        <authorList>
            <person name="Morimoto D."/>
            <person name="Nakagawa S."/>
            <person name="Yoshida T."/>
            <person name="Sawayama S."/>
        </authorList>
    </citation>
    <scope>NUCLEOTIDE SEQUENCE [LARGE SCALE GENOMIC DNA]</scope>
    <source>
        <strain evidence="2 3">NIES-144</strain>
    </source>
</reference>
<protein>
    <submittedName>
        <fullName evidence="2">Uncharacterized protein</fullName>
    </submittedName>
</protein>
<evidence type="ECO:0000313" key="3">
    <source>
        <dbReference type="Proteomes" id="UP000485058"/>
    </source>
</evidence>
<feature type="region of interest" description="Disordered" evidence="1">
    <location>
        <begin position="68"/>
        <end position="93"/>
    </location>
</feature>
<dbReference type="Proteomes" id="UP000485058">
    <property type="component" value="Unassembled WGS sequence"/>
</dbReference>
<gene>
    <name evidence="2" type="ORF">HaLaN_06620</name>
</gene>
<name>A0A699YVU3_HAELA</name>
<accession>A0A699YVU3</accession>
<comment type="caution">
    <text evidence="2">The sequence shown here is derived from an EMBL/GenBank/DDBJ whole genome shotgun (WGS) entry which is preliminary data.</text>
</comment>
<dbReference type="EMBL" id="BLLF01000380">
    <property type="protein sequence ID" value="GFH11166.1"/>
    <property type="molecule type" value="Genomic_DNA"/>
</dbReference>
<organism evidence="2 3">
    <name type="scientific">Haematococcus lacustris</name>
    <name type="common">Green alga</name>
    <name type="synonym">Haematococcus pluvialis</name>
    <dbReference type="NCBI Taxonomy" id="44745"/>
    <lineage>
        <taxon>Eukaryota</taxon>
        <taxon>Viridiplantae</taxon>
        <taxon>Chlorophyta</taxon>
        <taxon>core chlorophytes</taxon>
        <taxon>Chlorophyceae</taxon>
        <taxon>CS clade</taxon>
        <taxon>Chlamydomonadales</taxon>
        <taxon>Haematococcaceae</taxon>
        <taxon>Haematococcus</taxon>
    </lineage>
</organism>